<dbReference type="EMBL" id="JAOPJF010000022">
    <property type="protein sequence ID" value="KAK1145754.1"/>
    <property type="molecule type" value="Genomic_DNA"/>
</dbReference>
<keyword evidence="2" id="KW-1185">Reference proteome</keyword>
<protein>
    <submittedName>
        <fullName evidence="1">Uncharacterized protein</fullName>
    </submittedName>
</protein>
<dbReference type="Proteomes" id="UP001177260">
    <property type="component" value="Unassembled WGS sequence"/>
</dbReference>
<sequence>MSSQNDRAIYFRSLHAPGNPIVLSNVYDGATASYIASHTSTKAVATASFAVAASHGVADQSLTLSQNLASARIIAAVVAATSPHLPLTVDAQDGYDDVAHTIRELIALGAVGCNIEDVDNATGALRSLPDAVSRIRAAVQAASNAGVPDFVINARTDVLGPAGTGMIGDAIERGRAFLEAGACTVFVWGGPGGRGVSGAEVGALVAALGGRVNVKLGLGEGYLTVPDLKRIGVARISLGPELWRAAMGAFRETADRLLAGVEYD</sequence>
<reference evidence="1 2" key="1">
    <citation type="journal article" date="2023" name="ACS Omega">
        <title>Identification of the Neoaspergillic Acid Biosynthesis Gene Cluster by Establishing an In Vitro CRISPR-Ribonucleoprotein Genetic System in Aspergillus melleus.</title>
        <authorList>
            <person name="Yuan B."/>
            <person name="Grau M.F."/>
            <person name="Murata R.M."/>
            <person name="Torok T."/>
            <person name="Venkateswaran K."/>
            <person name="Stajich J.E."/>
            <person name="Wang C.C.C."/>
        </authorList>
    </citation>
    <scope>NUCLEOTIDE SEQUENCE [LARGE SCALE GENOMIC DNA]</scope>
    <source>
        <strain evidence="1 2">IMV 1140</strain>
    </source>
</reference>
<proteinExistence type="predicted"/>
<name>A0ACC3B639_9EURO</name>
<evidence type="ECO:0000313" key="1">
    <source>
        <dbReference type="EMBL" id="KAK1145754.1"/>
    </source>
</evidence>
<comment type="caution">
    <text evidence="1">The sequence shown here is derived from an EMBL/GenBank/DDBJ whole genome shotgun (WGS) entry which is preliminary data.</text>
</comment>
<gene>
    <name evidence="1" type="ORF">N8T08_003992</name>
</gene>
<organism evidence="1 2">
    <name type="scientific">Aspergillus melleus</name>
    <dbReference type="NCBI Taxonomy" id="138277"/>
    <lineage>
        <taxon>Eukaryota</taxon>
        <taxon>Fungi</taxon>
        <taxon>Dikarya</taxon>
        <taxon>Ascomycota</taxon>
        <taxon>Pezizomycotina</taxon>
        <taxon>Eurotiomycetes</taxon>
        <taxon>Eurotiomycetidae</taxon>
        <taxon>Eurotiales</taxon>
        <taxon>Aspergillaceae</taxon>
        <taxon>Aspergillus</taxon>
        <taxon>Aspergillus subgen. Circumdati</taxon>
    </lineage>
</organism>
<accession>A0ACC3B639</accession>
<evidence type="ECO:0000313" key="2">
    <source>
        <dbReference type="Proteomes" id="UP001177260"/>
    </source>
</evidence>